<sequence>MYIQRRYDKVPTTPEEWLHHANEYLRLWNFPHCIGAMDGKHVMLQAPVHSGSDYFNYKDFFSIVMLALVDANYCFTYVSVGCQGRLSDGAVFANSALKDFLNNNTLNLPLATPLPGRTLPVPYFIVADDAFPLQPTIMKLYPGLHEKGSEKRVYNYRHCRCRRVVENVFGIVSVVFRVLRKPMLLEPDRAQKVVLACVHLHNFLRQSKSSRGTYTPSGTFDQEDPNTGQLIPGQWRVEGIPSGTLLRLKKTPKKSSDIAKIVRNELCAYLNSPEGSVSWQNKM</sequence>
<dbReference type="Proteomes" id="UP000410492">
    <property type="component" value="Unassembled WGS sequence"/>
</dbReference>
<gene>
    <name evidence="9" type="ORF">CALMAC_LOCUS12741</name>
</gene>
<dbReference type="GO" id="GO:0005634">
    <property type="term" value="C:nucleus"/>
    <property type="evidence" value="ECO:0007669"/>
    <property type="project" value="UniProtKB-SubCell"/>
</dbReference>
<keyword evidence="10" id="KW-1185">Reference proteome</keyword>
<evidence type="ECO:0000256" key="4">
    <source>
        <dbReference type="ARBA" id="ARBA00022722"/>
    </source>
</evidence>
<dbReference type="GO" id="GO:0004518">
    <property type="term" value="F:nuclease activity"/>
    <property type="evidence" value="ECO:0007669"/>
    <property type="project" value="UniProtKB-KW"/>
</dbReference>
<dbReference type="OrthoDB" id="8189124at2759"/>
<dbReference type="EMBL" id="CAACVG010009263">
    <property type="protein sequence ID" value="VEN52713.1"/>
    <property type="molecule type" value="Genomic_DNA"/>
</dbReference>
<proteinExistence type="inferred from homology"/>
<keyword evidence="5" id="KW-0479">Metal-binding</keyword>
<dbReference type="PANTHER" id="PTHR22930">
    <property type="match status" value="1"/>
</dbReference>
<evidence type="ECO:0000256" key="7">
    <source>
        <dbReference type="ARBA" id="ARBA00023242"/>
    </source>
</evidence>
<dbReference type="AlphaFoldDB" id="A0A653CYB0"/>
<dbReference type="InterPro" id="IPR027806">
    <property type="entry name" value="HARBI1_dom"/>
</dbReference>
<keyword evidence="4" id="KW-0540">Nuclease</keyword>
<evidence type="ECO:0000256" key="3">
    <source>
        <dbReference type="ARBA" id="ARBA00006958"/>
    </source>
</evidence>
<comment type="cofactor">
    <cofactor evidence="1">
        <name>a divalent metal cation</name>
        <dbReference type="ChEBI" id="CHEBI:60240"/>
    </cofactor>
</comment>
<comment type="subcellular location">
    <subcellularLocation>
        <location evidence="2">Nucleus</location>
    </subcellularLocation>
</comment>
<organism evidence="9 10">
    <name type="scientific">Callosobruchus maculatus</name>
    <name type="common">Southern cowpea weevil</name>
    <name type="synonym">Pulse bruchid</name>
    <dbReference type="NCBI Taxonomy" id="64391"/>
    <lineage>
        <taxon>Eukaryota</taxon>
        <taxon>Metazoa</taxon>
        <taxon>Ecdysozoa</taxon>
        <taxon>Arthropoda</taxon>
        <taxon>Hexapoda</taxon>
        <taxon>Insecta</taxon>
        <taxon>Pterygota</taxon>
        <taxon>Neoptera</taxon>
        <taxon>Endopterygota</taxon>
        <taxon>Coleoptera</taxon>
        <taxon>Polyphaga</taxon>
        <taxon>Cucujiformia</taxon>
        <taxon>Chrysomeloidea</taxon>
        <taxon>Chrysomelidae</taxon>
        <taxon>Bruchinae</taxon>
        <taxon>Bruchini</taxon>
        <taxon>Callosobruchus</taxon>
    </lineage>
</organism>
<evidence type="ECO:0000256" key="2">
    <source>
        <dbReference type="ARBA" id="ARBA00004123"/>
    </source>
</evidence>
<dbReference type="InterPro" id="IPR045249">
    <property type="entry name" value="HARBI1-like"/>
</dbReference>
<evidence type="ECO:0000313" key="9">
    <source>
        <dbReference type="EMBL" id="VEN52713.1"/>
    </source>
</evidence>
<name>A0A653CYB0_CALMS</name>
<comment type="similarity">
    <text evidence="3">Belongs to the HARBI1 family.</text>
</comment>
<keyword evidence="6" id="KW-0378">Hydrolase</keyword>
<protein>
    <recommendedName>
        <fullName evidence="8">DDE Tnp4 domain-containing protein</fullName>
    </recommendedName>
</protein>
<keyword evidence="7" id="KW-0539">Nucleus</keyword>
<evidence type="ECO:0000256" key="6">
    <source>
        <dbReference type="ARBA" id="ARBA00022801"/>
    </source>
</evidence>
<evidence type="ECO:0000313" key="10">
    <source>
        <dbReference type="Proteomes" id="UP000410492"/>
    </source>
</evidence>
<accession>A0A653CYB0</accession>
<dbReference type="Pfam" id="PF13359">
    <property type="entry name" value="DDE_Tnp_4"/>
    <property type="match status" value="1"/>
</dbReference>
<reference evidence="9 10" key="1">
    <citation type="submission" date="2019-01" db="EMBL/GenBank/DDBJ databases">
        <authorList>
            <person name="Sayadi A."/>
        </authorList>
    </citation>
    <scope>NUCLEOTIDE SEQUENCE [LARGE SCALE GENOMIC DNA]</scope>
</reference>
<dbReference type="GO" id="GO:0046872">
    <property type="term" value="F:metal ion binding"/>
    <property type="evidence" value="ECO:0007669"/>
    <property type="project" value="UniProtKB-KW"/>
</dbReference>
<feature type="domain" description="DDE Tnp4" evidence="8">
    <location>
        <begin position="37"/>
        <end position="202"/>
    </location>
</feature>
<dbReference type="GO" id="GO:0016787">
    <property type="term" value="F:hydrolase activity"/>
    <property type="evidence" value="ECO:0007669"/>
    <property type="project" value="UniProtKB-KW"/>
</dbReference>
<evidence type="ECO:0000256" key="1">
    <source>
        <dbReference type="ARBA" id="ARBA00001968"/>
    </source>
</evidence>
<evidence type="ECO:0000256" key="5">
    <source>
        <dbReference type="ARBA" id="ARBA00022723"/>
    </source>
</evidence>
<dbReference type="PANTHER" id="PTHR22930:SF258">
    <property type="entry name" value="PROTEIN ALP1-LIKE ISOFORM X1"/>
    <property type="match status" value="1"/>
</dbReference>
<evidence type="ECO:0000259" key="8">
    <source>
        <dbReference type="Pfam" id="PF13359"/>
    </source>
</evidence>